<evidence type="ECO:0000313" key="1">
    <source>
        <dbReference type="EMBL" id="KAK3081475.1"/>
    </source>
</evidence>
<keyword evidence="2" id="KW-1185">Reference proteome</keyword>
<dbReference type="Proteomes" id="UP001186974">
    <property type="component" value="Unassembled WGS sequence"/>
</dbReference>
<dbReference type="EMBL" id="JAWDJW010000153">
    <property type="protein sequence ID" value="KAK3081475.1"/>
    <property type="molecule type" value="Genomic_DNA"/>
</dbReference>
<evidence type="ECO:0000313" key="2">
    <source>
        <dbReference type="Proteomes" id="UP001186974"/>
    </source>
</evidence>
<accession>A0ACC3DY80</accession>
<reference evidence="1" key="1">
    <citation type="submission" date="2024-09" db="EMBL/GenBank/DDBJ databases">
        <title>Black Yeasts Isolated from many extreme environments.</title>
        <authorList>
            <person name="Coleine C."/>
            <person name="Stajich J.E."/>
            <person name="Selbmann L."/>
        </authorList>
    </citation>
    <scope>NUCLEOTIDE SEQUENCE</scope>
    <source>
        <strain evidence="1">CCFEE 5737</strain>
    </source>
</reference>
<organism evidence="1 2">
    <name type="scientific">Coniosporium uncinatum</name>
    <dbReference type="NCBI Taxonomy" id="93489"/>
    <lineage>
        <taxon>Eukaryota</taxon>
        <taxon>Fungi</taxon>
        <taxon>Dikarya</taxon>
        <taxon>Ascomycota</taxon>
        <taxon>Pezizomycotina</taxon>
        <taxon>Dothideomycetes</taxon>
        <taxon>Dothideomycetes incertae sedis</taxon>
        <taxon>Coniosporium</taxon>
    </lineage>
</organism>
<comment type="caution">
    <text evidence="1">The sequence shown here is derived from an EMBL/GenBank/DDBJ whole genome shotgun (WGS) entry which is preliminary data.</text>
</comment>
<protein>
    <submittedName>
        <fullName evidence="1">Uncharacterized protein</fullName>
    </submittedName>
</protein>
<name>A0ACC3DY80_9PEZI</name>
<sequence>MSDDDFLEDDDEQDTAGHYFQSDAQLSEADRKAAKKAGIGKTAGNVIKLDSKINAIIADVDDESCIFVAESTGQVRRVNLVNGAKDHIFRGPAGVFGCLAYAPSGITKGDPVLFAGHWNGGIYSWSVRSRKLIRTYSGHAEDKAVTALGVKALRPVERNLLISGAKDNKIVIWDIGSGSILQSLTNHTRGVLSLAVGTILDHGREAFRFFSADSLREIRVWRYKASIPASESQQEPTKGATSVAEECTISDAHETSINALHLSTTWSDDKQQVDHLWTASTDKTAKCLEMTYSPEPSKEDDGVGEYRAHKVSQLLQHPSYVRAIAVDTENGLVITGCEDEELRVWDEETGELVHTYSGHFEPVTDLVVLPWRNEVVSVSFDMTIRRWSLDRNVMQKLKEEAKKKPDAAAQPKKTGPALTAEEEAELAELMDDDDD</sequence>
<proteinExistence type="predicted"/>
<gene>
    <name evidence="1" type="ORF">LTS18_006332</name>
</gene>